<keyword evidence="14" id="KW-1185">Reference proteome</keyword>
<keyword evidence="10" id="KW-0472">Membrane</keyword>
<feature type="region of interest" description="Disordered" evidence="9">
    <location>
        <begin position="709"/>
        <end position="794"/>
    </location>
</feature>
<feature type="compositionally biased region" description="Low complexity" evidence="9">
    <location>
        <begin position="743"/>
        <end position="784"/>
    </location>
</feature>
<feature type="domain" description="Penicillin-binding protein transpeptidase" evidence="11">
    <location>
        <begin position="443"/>
        <end position="603"/>
    </location>
</feature>
<dbReference type="PANTHER" id="PTHR32282">
    <property type="entry name" value="BINDING PROTEIN TRANSPEPTIDASE, PUTATIVE-RELATED"/>
    <property type="match status" value="1"/>
</dbReference>
<evidence type="ECO:0000256" key="7">
    <source>
        <dbReference type="ARBA" id="ARBA00034000"/>
    </source>
</evidence>
<dbReference type="InterPro" id="IPR036950">
    <property type="entry name" value="PBP_transglycosylase"/>
</dbReference>
<keyword evidence="1" id="KW-0121">Carboxypeptidase</keyword>
<comment type="caution">
    <text evidence="13">The sequence shown here is derived from an EMBL/GenBank/DDBJ whole genome shotgun (WGS) entry which is preliminary data.</text>
</comment>
<evidence type="ECO:0000256" key="9">
    <source>
        <dbReference type="SAM" id="MobiDB-lite"/>
    </source>
</evidence>
<evidence type="ECO:0000256" key="6">
    <source>
        <dbReference type="ARBA" id="ARBA00023268"/>
    </source>
</evidence>
<dbReference type="Gene3D" id="3.40.710.10">
    <property type="entry name" value="DD-peptidase/beta-lactamase superfamily"/>
    <property type="match status" value="1"/>
</dbReference>
<keyword evidence="4" id="KW-0808">Transferase</keyword>
<keyword evidence="6" id="KW-0511">Multifunctional enzyme</keyword>
<evidence type="ECO:0000256" key="4">
    <source>
        <dbReference type="ARBA" id="ARBA00022679"/>
    </source>
</evidence>
<dbReference type="EMBL" id="RPFW01000006">
    <property type="protein sequence ID" value="TVZ01745.1"/>
    <property type="molecule type" value="Genomic_DNA"/>
</dbReference>
<evidence type="ECO:0000259" key="11">
    <source>
        <dbReference type="Pfam" id="PF00905"/>
    </source>
</evidence>
<dbReference type="InterPro" id="IPR001460">
    <property type="entry name" value="PCN-bd_Tpept"/>
</dbReference>
<keyword evidence="10" id="KW-1133">Transmembrane helix</keyword>
<evidence type="ECO:0000313" key="13">
    <source>
        <dbReference type="EMBL" id="TVZ01745.1"/>
    </source>
</evidence>
<evidence type="ECO:0000256" key="3">
    <source>
        <dbReference type="ARBA" id="ARBA00022676"/>
    </source>
</evidence>
<dbReference type="GO" id="GO:0030288">
    <property type="term" value="C:outer membrane-bounded periplasmic space"/>
    <property type="evidence" value="ECO:0007669"/>
    <property type="project" value="TreeGrafter"/>
</dbReference>
<evidence type="ECO:0000256" key="2">
    <source>
        <dbReference type="ARBA" id="ARBA00022670"/>
    </source>
</evidence>
<proteinExistence type="predicted"/>
<evidence type="ECO:0000256" key="5">
    <source>
        <dbReference type="ARBA" id="ARBA00022801"/>
    </source>
</evidence>
<dbReference type="GO" id="GO:0008955">
    <property type="term" value="F:peptidoglycan glycosyltransferase activity"/>
    <property type="evidence" value="ECO:0007669"/>
    <property type="project" value="UniProtKB-EC"/>
</dbReference>
<feature type="transmembrane region" description="Helical" evidence="10">
    <location>
        <begin position="802"/>
        <end position="823"/>
    </location>
</feature>
<feature type="domain" description="Glycosyl transferase family 51" evidence="12">
    <location>
        <begin position="36"/>
        <end position="209"/>
    </location>
</feature>
<keyword evidence="2" id="KW-0645">Protease</keyword>
<sequence length="836" mass="88792">MVSVYEYLSHSAVIPAALASANYQNTIVYYNDGKTVMGTIGTVNRQDLTYQQLPVNLKNAVLAAEDKNFFTEGGISPTGILRSAYDDLMHGGTSGGSTITQEFVRNYYTGIGVQQTASRKIKEIFIAQKLAGEKSKPWILTSYLNLIYLGKNSYGVAAAAQTYFGLPVNKLSIAQDAVLASIIQQPSNYPQLQYRDNLKARWTAVLADMVKDNFITQAQADAATFPKMLTDTTSSTVTDAVGVLANNSDPWAPYILKVVENELTGVDHVTQQQLETGGMRVVTTISRPMEVAMYKAVNTNIAAIKATPGAKYPSYMRVGAELQNPKNGEILATYPGPGQKMTPKKCAEWNCDVDMSIYAREQVGSSFKPYVLSAAVAGGMNASTSILNAAPALCVPPDYDALKLSQDMKYYSTSACSQNNLSAYFPVQNDGGEVIGDPKKLWGVSPQTALAQSSNTAFTDLAHRVTTSKVIQMAQAYGVNISAFTQGGSNLDQMVGQVGLALGTASLTVNEQATMLATIADNGVYHTAHVVKYWQLPDGPQQKPITQTRGVLDPTNAANNAALASQVQYAMSMTTVNGTGTSAAVGLGNRPIIAKTGTTTNSHAGFFIGAIPQYSLVVGMFTESQAANSPESLAVLTGGGFGGYWPAKIWNSFAQAEFASLPVQNFENPTFSGDKWIQIGKLPKKKSTCTFTIHGHKITIPLTGKNKNKKCNQVTPTPTPTPTLTQPQNCHGHKRNCFPTPTPTTSSTFGFPTQTSSPTATPINSTTGTPTSTATSSPTNTTTGPGNGGGNGATATANGVRAGLAVGGVLTVLLPGSLLWTTLSRRRRRRGKGTAE</sequence>
<dbReference type="OrthoDB" id="9766909at2"/>
<dbReference type="GO" id="GO:0006508">
    <property type="term" value="P:proteolysis"/>
    <property type="evidence" value="ECO:0007669"/>
    <property type="project" value="UniProtKB-KW"/>
</dbReference>
<comment type="catalytic activity">
    <reaction evidence="8">
        <text>[GlcNAc-(1-&gt;4)-Mur2Ac(oyl-L-Ala-gamma-D-Glu-L-Lys-D-Ala-D-Ala)](n)-di-trans,octa-cis-undecaprenyl diphosphate + beta-D-GlcNAc-(1-&gt;4)-Mur2Ac(oyl-L-Ala-gamma-D-Glu-L-Lys-D-Ala-D-Ala)-di-trans,octa-cis-undecaprenyl diphosphate = [GlcNAc-(1-&gt;4)-Mur2Ac(oyl-L-Ala-gamma-D-Glu-L-Lys-D-Ala-D-Ala)](n+1)-di-trans,octa-cis-undecaprenyl diphosphate + di-trans,octa-cis-undecaprenyl diphosphate + H(+)</text>
        <dbReference type="Rhea" id="RHEA:23708"/>
        <dbReference type="Rhea" id="RHEA-COMP:9602"/>
        <dbReference type="Rhea" id="RHEA-COMP:9603"/>
        <dbReference type="ChEBI" id="CHEBI:15378"/>
        <dbReference type="ChEBI" id="CHEBI:58405"/>
        <dbReference type="ChEBI" id="CHEBI:60033"/>
        <dbReference type="ChEBI" id="CHEBI:78435"/>
        <dbReference type="EC" id="2.4.99.28"/>
    </reaction>
</comment>
<evidence type="ECO:0000313" key="14">
    <source>
        <dbReference type="Proteomes" id="UP000460272"/>
    </source>
</evidence>
<keyword evidence="5" id="KW-0378">Hydrolase</keyword>
<evidence type="ECO:0000259" key="12">
    <source>
        <dbReference type="Pfam" id="PF00912"/>
    </source>
</evidence>
<dbReference type="InterPro" id="IPR001264">
    <property type="entry name" value="Glyco_trans_51"/>
</dbReference>
<protein>
    <submittedName>
        <fullName evidence="13">Penicillin-binding protein</fullName>
    </submittedName>
</protein>
<keyword evidence="10" id="KW-0812">Transmembrane</keyword>
<dbReference type="InterPro" id="IPR050396">
    <property type="entry name" value="Glycosyltr_51/Transpeptidase"/>
</dbReference>
<accession>A0A6P2BUG9</accession>
<comment type="catalytic activity">
    <reaction evidence="7">
        <text>Preferential cleavage: (Ac)2-L-Lys-D-Ala-|-D-Ala. Also transpeptidation of peptidyl-alanyl moieties that are N-acyl substituents of D-alanine.</text>
        <dbReference type="EC" id="3.4.16.4"/>
    </reaction>
</comment>
<dbReference type="InterPro" id="IPR012338">
    <property type="entry name" value="Beta-lactam/transpept-like"/>
</dbReference>
<dbReference type="SUPFAM" id="SSF53955">
    <property type="entry name" value="Lysozyme-like"/>
    <property type="match status" value="1"/>
</dbReference>
<dbReference type="PANTHER" id="PTHR32282:SF34">
    <property type="entry name" value="PENICILLIN-BINDING PROTEIN 1A"/>
    <property type="match status" value="1"/>
</dbReference>
<dbReference type="InterPro" id="IPR023346">
    <property type="entry name" value="Lysozyme-like_dom_sf"/>
</dbReference>
<evidence type="ECO:0000256" key="1">
    <source>
        <dbReference type="ARBA" id="ARBA00022645"/>
    </source>
</evidence>
<dbReference type="Pfam" id="PF00905">
    <property type="entry name" value="Transpeptidase"/>
    <property type="match status" value="1"/>
</dbReference>
<keyword evidence="3" id="KW-0328">Glycosyltransferase</keyword>
<reference evidence="13 14" key="1">
    <citation type="submission" date="2018-11" db="EMBL/GenBank/DDBJ databases">
        <title>Trebonia kvetii gen.nov., sp.nov., a novel acidophilic actinobacterium, and proposal of the new actinobacterial family Treboniaceae fam. nov.</title>
        <authorList>
            <person name="Rapoport D."/>
            <person name="Sagova-Mareckova M."/>
            <person name="Sedlacek I."/>
            <person name="Provaznik J."/>
            <person name="Kralova S."/>
            <person name="Pavlinic D."/>
            <person name="Benes V."/>
            <person name="Kopecky J."/>
        </authorList>
    </citation>
    <scope>NUCLEOTIDE SEQUENCE [LARGE SCALE GENOMIC DNA]</scope>
    <source>
        <strain evidence="13 14">15Tr583</strain>
    </source>
</reference>
<dbReference type="Pfam" id="PF00912">
    <property type="entry name" value="Transgly"/>
    <property type="match status" value="1"/>
</dbReference>
<dbReference type="GO" id="GO:0009252">
    <property type="term" value="P:peptidoglycan biosynthetic process"/>
    <property type="evidence" value="ECO:0007669"/>
    <property type="project" value="TreeGrafter"/>
</dbReference>
<dbReference type="GO" id="GO:0009002">
    <property type="term" value="F:serine-type D-Ala-D-Ala carboxypeptidase activity"/>
    <property type="evidence" value="ECO:0007669"/>
    <property type="project" value="UniProtKB-EC"/>
</dbReference>
<name>A0A6P2BUG9_9ACTN</name>
<evidence type="ECO:0000256" key="10">
    <source>
        <dbReference type="SAM" id="Phobius"/>
    </source>
</evidence>
<dbReference type="AlphaFoldDB" id="A0A6P2BUG9"/>
<dbReference type="GO" id="GO:0008658">
    <property type="term" value="F:penicillin binding"/>
    <property type="evidence" value="ECO:0007669"/>
    <property type="project" value="InterPro"/>
</dbReference>
<dbReference type="SUPFAM" id="SSF56601">
    <property type="entry name" value="beta-lactamase/transpeptidase-like"/>
    <property type="match status" value="1"/>
</dbReference>
<organism evidence="13 14">
    <name type="scientific">Trebonia kvetii</name>
    <dbReference type="NCBI Taxonomy" id="2480626"/>
    <lineage>
        <taxon>Bacteria</taxon>
        <taxon>Bacillati</taxon>
        <taxon>Actinomycetota</taxon>
        <taxon>Actinomycetes</taxon>
        <taxon>Streptosporangiales</taxon>
        <taxon>Treboniaceae</taxon>
        <taxon>Trebonia</taxon>
    </lineage>
</organism>
<evidence type="ECO:0000256" key="8">
    <source>
        <dbReference type="ARBA" id="ARBA00049902"/>
    </source>
</evidence>
<dbReference type="Proteomes" id="UP000460272">
    <property type="component" value="Unassembled WGS sequence"/>
</dbReference>
<gene>
    <name evidence="13" type="ORF">EAS64_30250</name>
</gene>
<dbReference type="Gene3D" id="1.10.3810.10">
    <property type="entry name" value="Biosynthetic peptidoglycan transglycosylase-like"/>
    <property type="match status" value="1"/>
</dbReference>